<proteinExistence type="predicted"/>
<evidence type="ECO:0000313" key="3">
    <source>
        <dbReference type="EMBL" id="NBG87123.1"/>
    </source>
</evidence>
<feature type="region of interest" description="Disordered" evidence="1">
    <location>
        <begin position="63"/>
        <end position="84"/>
    </location>
</feature>
<organism evidence="3 4">
    <name type="scientific">Isachenkonia alkalipeptolytica</name>
    <dbReference type="NCBI Taxonomy" id="2565777"/>
    <lineage>
        <taxon>Bacteria</taxon>
        <taxon>Bacillati</taxon>
        <taxon>Bacillota</taxon>
        <taxon>Clostridia</taxon>
        <taxon>Eubacteriales</taxon>
        <taxon>Clostridiaceae</taxon>
        <taxon>Isachenkonia</taxon>
    </lineage>
</organism>
<dbReference type="RefSeq" id="WP_160718423.1">
    <property type="nucleotide sequence ID" value="NZ_SUMG01000001.1"/>
</dbReference>
<keyword evidence="2" id="KW-1133">Transmembrane helix</keyword>
<evidence type="ECO:0000313" key="4">
    <source>
        <dbReference type="Proteomes" id="UP000449710"/>
    </source>
</evidence>
<name>A0AA43XHV9_9CLOT</name>
<sequence length="278" mass="33281">MKYCNVCEKHVEPVKADWNWKWFILLVLTVVGWIPYVIYHVFLKKNNRCSICQSDELSKFSPEERAENKKRREMRKAKRAAQKGEGNVGFEEDLMDVFDDETENLLKKADIAFEEGEGDQAVKLIDKALDIYEEDEDVTGSFPLYKKKAFYLYKSGRNDEAWELYNHMYSKCDEKRILLAQLFNEKRKMLEFEGKYLGALREAIMAKIYYDWCYLDKDRSDEIDYDWTEDDSFNELARKAEKEHRWEEARQVLVEAYDDLENLDFPEVNKKVHTLFRK</sequence>
<comment type="caution">
    <text evidence="3">The sequence shown here is derived from an EMBL/GenBank/DDBJ whole genome shotgun (WGS) entry which is preliminary data.</text>
</comment>
<dbReference type="SUPFAM" id="SSF48452">
    <property type="entry name" value="TPR-like"/>
    <property type="match status" value="1"/>
</dbReference>
<dbReference type="EMBL" id="SUMG01000001">
    <property type="protein sequence ID" value="NBG87123.1"/>
    <property type="molecule type" value="Genomic_DNA"/>
</dbReference>
<dbReference type="AlphaFoldDB" id="A0AA43XHV9"/>
<keyword evidence="4" id="KW-1185">Reference proteome</keyword>
<keyword evidence="2" id="KW-0812">Transmembrane</keyword>
<reference evidence="3 4" key="1">
    <citation type="submission" date="2019-04" db="EMBL/GenBank/DDBJ databases">
        <title>Isachenkonia alkalipeptolytica gen. nov. sp. nov. a new anaerobic, alkiliphilic organothrophic bacterium capable to reduce synthesized ferrihydrite isolated from a soda lake.</title>
        <authorList>
            <person name="Toshchakov S.V."/>
            <person name="Zavarzina D.G."/>
            <person name="Zhilina T.N."/>
            <person name="Kostrikina N.A."/>
            <person name="Kublanov I.V."/>
        </authorList>
    </citation>
    <scope>NUCLEOTIDE SEQUENCE [LARGE SCALE GENOMIC DNA]</scope>
    <source>
        <strain evidence="3 4">Z-1701</strain>
    </source>
</reference>
<dbReference type="InterPro" id="IPR011990">
    <property type="entry name" value="TPR-like_helical_dom_sf"/>
</dbReference>
<evidence type="ECO:0000256" key="2">
    <source>
        <dbReference type="SAM" id="Phobius"/>
    </source>
</evidence>
<protein>
    <submittedName>
        <fullName evidence="3">Tetratricopeptide repeat protein</fullName>
    </submittedName>
</protein>
<feature type="transmembrane region" description="Helical" evidence="2">
    <location>
        <begin position="20"/>
        <end position="39"/>
    </location>
</feature>
<keyword evidence="2" id="KW-0472">Membrane</keyword>
<evidence type="ECO:0000256" key="1">
    <source>
        <dbReference type="SAM" id="MobiDB-lite"/>
    </source>
</evidence>
<feature type="compositionally biased region" description="Basic residues" evidence="1">
    <location>
        <begin position="68"/>
        <end position="81"/>
    </location>
</feature>
<dbReference type="Proteomes" id="UP000449710">
    <property type="component" value="Unassembled WGS sequence"/>
</dbReference>
<accession>A0AA43XHV9</accession>
<dbReference type="Gene3D" id="1.25.40.10">
    <property type="entry name" value="Tetratricopeptide repeat domain"/>
    <property type="match status" value="1"/>
</dbReference>
<gene>
    <name evidence="3" type="ORF">ISALK_01280</name>
</gene>